<protein>
    <submittedName>
        <fullName evidence="5">FAD-linked oxidoreductase ZEB1</fullName>
    </submittedName>
</protein>
<dbReference type="GO" id="GO:0016491">
    <property type="term" value="F:oxidoreductase activity"/>
    <property type="evidence" value="ECO:0007669"/>
    <property type="project" value="UniProtKB-KW"/>
</dbReference>
<gene>
    <name evidence="5" type="ORF">GCG54_00000731</name>
</gene>
<dbReference type="SUPFAM" id="SSF56176">
    <property type="entry name" value="FAD-binding/transporter-associated domain-like"/>
    <property type="match status" value="1"/>
</dbReference>
<dbReference type="GO" id="GO:0071949">
    <property type="term" value="F:FAD binding"/>
    <property type="evidence" value="ECO:0007669"/>
    <property type="project" value="InterPro"/>
</dbReference>
<dbReference type="InterPro" id="IPR006094">
    <property type="entry name" value="Oxid_FAD_bind_N"/>
</dbReference>
<comment type="similarity">
    <text evidence="1">Belongs to the oxygen-dependent FAD-linked oxidoreductase family.</text>
</comment>
<dbReference type="PANTHER" id="PTHR13878">
    <property type="entry name" value="GULONOLACTONE OXIDASE"/>
    <property type="match status" value="1"/>
</dbReference>
<dbReference type="GeneID" id="69007903"/>
<reference evidence="5" key="1">
    <citation type="journal article" date="2020" name="Phytopathology">
        <title>Genome sequence and comparative analysis of Colletotrichum gloeosporioides isolated from Liriodendron leaves.</title>
        <authorList>
            <person name="Fu F.F."/>
            <person name="Hao Z."/>
            <person name="Wang P."/>
            <person name="Lu Y."/>
            <person name="Xue L.J."/>
            <person name="Wei G."/>
            <person name="Tian Y."/>
            <person name="Baishi H."/>
            <person name="Xu H."/>
            <person name="Shi J."/>
            <person name="Cheng T."/>
            <person name="Wang G."/>
            <person name="Yi Y."/>
            <person name="Chen J."/>
        </authorList>
    </citation>
    <scope>NUCLEOTIDE SEQUENCE</scope>
    <source>
        <strain evidence="5">Lc1</strain>
    </source>
</reference>
<keyword evidence="6" id="KW-1185">Reference proteome</keyword>
<dbReference type="PROSITE" id="PS51387">
    <property type="entry name" value="FAD_PCMH"/>
    <property type="match status" value="1"/>
</dbReference>
<evidence type="ECO:0000259" key="4">
    <source>
        <dbReference type="PROSITE" id="PS51387"/>
    </source>
</evidence>
<proteinExistence type="inferred from homology"/>
<dbReference type="InterPro" id="IPR016166">
    <property type="entry name" value="FAD-bd_PCMH"/>
</dbReference>
<dbReference type="RefSeq" id="XP_045263537.1">
    <property type="nucleotide sequence ID" value="XM_045400864.1"/>
</dbReference>
<evidence type="ECO:0000313" key="6">
    <source>
        <dbReference type="Proteomes" id="UP000613401"/>
    </source>
</evidence>
<dbReference type="Gene3D" id="3.40.462.20">
    <property type="match status" value="1"/>
</dbReference>
<evidence type="ECO:0000313" key="5">
    <source>
        <dbReference type="EMBL" id="KAF3804378.1"/>
    </source>
</evidence>
<dbReference type="InterPro" id="IPR050432">
    <property type="entry name" value="FAD-linked_Oxidoreductases_BP"/>
</dbReference>
<keyword evidence="2" id="KW-0560">Oxidoreductase</keyword>
<dbReference type="InterPro" id="IPR016169">
    <property type="entry name" value="FAD-bd_PCMH_sub2"/>
</dbReference>
<dbReference type="Pfam" id="PF01565">
    <property type="entry name" value="FAD_binding_4"/>
    <property type="match status" value="1"/>
</dbReference>
<feature type="domain" description="FAD-binding PCMH-type" evidence="4">
    <location>
        <begin position="153"/>
        <end position="335"/>
    </location>
</feature>
<feature type="signal peptide" evidence="3">
    <location>
        <begin position="1"/>
        <end position="20"/>
    </location>
</feature>
<accession>A0A8H4FJB1</accession>
<evidence type="ECO:0000256" key="1">
    <source>
        <dbReference type="ARBA" id="ARBA00005466"/>
    </source>
</evidence>
<dbReference type="EMBL" id="WVTB01000050">
    <property type="protein sequence ID" value="KAF3804378.1"/>
    <property type="molecule type" value="Genomic_DNA"/>
</dbReference>
<dbReference type="Proteomes" id="UP000613401">
    <property type="component" value="Unassembled WGS sequence"/>
</dbReference>
<sequence>MIFVSGLALGGALLAQSVLAGELVPRTWQGQEYGCRCYFGDDCWPKAEAWAQLNATVHGNLAIHVPPEAACHNTFEGTLGNISTYDAAKCAEVTENWDKEQWTPHHIACRDEEGEELTHGFTHRTDQPGAVLWKYFTNTTCLPTQDPTESCTLGYYGVYVVTATKKDHIKAGVDFARENNLRLIIRNTGHDFIGRSVGWGSLTVNTHSFQDITFSDTWAGPGNYTGGAVTVGAGVQGRALLHVANAQDPPILVVTGECPTVGVAGGLVQGGGHGPLTPLHGMAADNALEFEAITADGEYVIANADENPDLFFGLKGGGPSSYAVVTSVTFRTYAEEKAAGGVLYINSTLTEDEDVFWEGVRVFHKWSNHLVDNGLYVYFELGAMMLEVQPFVAVGKTQGELDKILEPMIAELKASNVSFEHSTKEFGTFFDLYVDLFRDEEAGRHTLTGGWLFAHSDVEKRNDQIVDAFKTVINPREDLKGLGYIVGHLFDAGHSWPEANSATHPVWRNGTDFVISVLFVPVGATLEQKADLQDVLTNVQDEALRQAGPDGATYVNEIFIIQADPYQANWQEHFWGPLYPTLFDLRKKWDPEGVFYAVSTPGTEGWEEIEYGTRLCKKL</sequence>
<dbReference type="Gene3D" id="3.30.465.10">
    <property type="match status" value="1"/>
</dbReference>
<evidence type="ECO:0000256" key="3">
    <source>
        <dbReference type="SAM" id="SignalP"/>
    </source>
</evidence>
<name>A0A8H4FJB1_COLGL</name>
<comment type="caution">
    <text evidence="5">The sequence shown here is derived from an EMBL/GenBank/DDBJ whole genome shotgun (WGS) entry which is preliminary data.</text>
</comment>
<dbReference type="AlphaFoldDB" id="A0A8H4FJB1"/>
<keyword evidence="3" id="KW-0732">Signal</keyword>
<organism evidence="5 6">
    <name type="scientific">Colletotrichum gloeosporioides</name>
    <name type="common">Anthracnose fungus</name>
    <name type="synonym">Glomerella cingulata</name>
    <dbReference type="NCBI Taxonomy" id="474922"/>
    <lineage>
        <taxon>Eukaryota</taxon>
        <taxon>Fungi</taxon>
        <taxon>Dikarya</taxon>
        <taxon>Ascomycota</taxon>
        <taxon>Pezizomycotina</taxon>
        <taxon>Sordariomycetes</taxon>
        <taxon>Hypocreomycetidae</taxon>
        <taxon>Glomerellales</taxon>
        <taxon>Glomerellaceae</taxon>
        <taxon>Colletotrichum</taxon>
        <taxon>Colletotrichum gloeosporioides species complex</taxon>
    </lineage>
</organism>
<feature type="chain" id="PRO_5034873557" evidence="3">
    <location>
        <begin position="21"/>
        <end position="619"/>
    </location>
</feature>
<dbReference type="PANTHER" id="PTHR13878:SF97">
    <property type="entry name" value="ISOAMYL ALCOHOL OXIDASE"/>
    <property type="match status" value="1"/>
</dbReference>
<evidence type="ECO:0000256" key="2">
    <source>
        <dbReference type="ARBA" id="ARBA00023002"/>
    </source>
</evidence>
<reference evidence="5" key="2">
    <citation type="submission" date="2020-03" db="EMBL/GenBank/DDBJ databases">
        <authorList>
            <person name="Fu F.-F."/>
            <person name="Chen J."/>
        </authorList>
    </citation>
    <scope>NUCLEOTIDE SEQUENCE</scope>
    <source>
        <strain evidence="5">Lc1</strain>
    </source>
</reference>
<dbReference type="InterPro" id="IPR036318">
    <property type="entry name" value="FAD-bd_PCMH-like_sf"/>
</dbReference>